<reference evidence="2 3" key="1">
    <citation type="journal article" date="2015" name="Genome Biol.">
        <title>Comparative genomics of Steinernema reveals deeply conserved gene regulatory networks.</title>
        <authorList>
            <person name="Dillman A.R."/>
            <person name="Macchietto M."/>
            <person name="Porter C.F."/>
            <person name="Rogers A."/>
            <person name="Williams B."/>
            <person name="Antoshechkin I."/>
            <person name="Lee M.M."/>
            <person name="Goodwin Z."/>
            <person name="Lu X."/>
            <person name="Lewis E.E."/>
            <person name="Goodrich-Blair H."/>
            <person name="Stock S.P."/>
            <person name="Adams B.J."/>
            <person name="Sternberg P.W."/>
            <person name="Mortazavi A."/>
        </authorList>
    </citation>
    <scope>NUCLEOTIDE SEQUENCE [LARGE SCALE GENOMIC DNA]</scope>
    <source>
        <strain evidence="2 3">ALL</strain>
    </source>
</reference>
<sequence>MNRKEGEESGKHNRHVKYSDRGPLGKDISVWERRSTRSETKSDRLEANTAGAAAGVRIRQSAARQTSYHRNETFGRERKAPNRRRCKQAIGEGREGCRTVVAGPDVGVASRETPFL</sequence>
<reference evidence="2 3" key="2">
    <citation type="journal article" date="2019" name="G3 (Bethesda)">
        <title>Hybrid Assembly of the Genome of the Entomopathogenic Nematode Steinernema carpocapsae Identifies the X-Chromosome.</title>
        <authorList>
            <person name="Serra L."/>
            <person name="Macchietto M."/>
            <person name="Macias-Munoz A."/>
            <person name="McGill C.J."/>
            <person name="Rodriguez I.M."/>
            <person name="Rodriguez B."/>
            <person name="Murad R."/>
            <person name="Mortazavi A."/>
        </authorList>
    </citation>
    <scope>NUCLEOTIDE SEQUENCE [LARGE SCALE GENOMIC DNA]</scope>
    <source>
        <strain evidence="2 3">ALL</strain>
    </source>
</reference>
<dbReference type="Proteomes" id="UP000298663">
    <property type="component" value="Unassembled WGS sequence"/>
</dbReference>
<feature type="region of interest" description="Disordered" evidence="1">
    <location>
        <begin position="1"/>
        <end position="84"/>
    </location>
</feature>
<feature type="compositionally biased region" description="Basic and acidic residues" evidence="1">
    <location>
        <begin position="69"/>
        <end position="80"/>
    </location>
</feature>
<feature type="compositionally biased region" description="Basic and acidic residues" evidence="1">
    <location>
        <begin position="1"/>
        <end position="46"/>
    </location>
</feature>
<evidence type="ECO:0000313" key="3">
    <source>
        <dbReference type="Proteomes" id="UP000298663"/>
    </source>
</evidence>
<name>A0A4U5NIS9_STECR</name>
<organism evidence="2 3">
    <name type="scientific">Steinernema carpocapsae</name>
    <name type="common">Entomopathogenic nematode</name>
    <dbReference type="NCBI Taxonomy" id="34508"/>
    <lineage>
        <taxon>Eukaryota</taxon>
        <taxon>Metazoa</taxon>
        <taxon>Ecdysozoa</taxon>
        <taxon>Nematoda</taxon>
        <taxon>Chromadorea</taxon>
        <taxon>Rhabditida</taxon>
        <taxon>Tylenchina</taxon>
        <taxon>Panagrolaimomorpha</taxon>
        <taxon>Strongyloidoidea</taxon>
        <taxon>Steinernematidae</taxon>
        <taxon>Steinernema</taxon>
    </lineage>
</organism>
<comment type="caution">
    <text evidence="2">The sequence shown here is derived from an EMBL/GenBank/DDBJ whole genome shotgun (WGS) entry which is preliminary data.</text>
</comment>
<dbReference type="AlphaFoldDB" id="A0A4U5NIS9"/>
<keyword evidence="3" id="KW-1185">Reference proteome</keyword>
<gene>
    <name evidence="2" type="ORF">L596_016352</name>
</gene>
<proteinExistence type="predicted"/>
<protein>
    <submittedName>
        <fullName evidence="2">Uncharacterized protein</fullName>
    </submittedName>
</protein>
<dbReference type="EMBL" id="AZBU02000004">
    <property type="protein sequence ID" value="TKR82663.1"/>
    <property type="molecule type" value="Genomic_DNA"/>
</dbReference>
<evidence type="ECO:0000313" key="2">
    <source>
        <dbReference type="EMBL" id="TKR82663.1"/>
    </source>
</evidence>
<evidence type="ECO:0000256" key="1">
    <source>
        <dbReference type="SAM" id="MobiDB-lite"/>
    </source>
</evidence>
<accession>A0A4U5NIS9</accession>